<feature type="domain" description="DUF1868" evidence="1">
    <location>
        <begin position="68"/>
        <end position="176"/>
    </location>
</feature>
<evidence type="ECO:0000259" key="1">
    <source>
        <dbReference type="Pfam" id="PF08975"/>
    </source>
</evidence>
<dbReference type="STRING" id="474950.SAMN05421771_3404"/>
<organism evidence="2 3">
    <name type="scientific">Granulicella pectinivorans</name>
    <dbReference type="NCBI Taxonomy" id="474950"/>
    <lineage>
        <taxon>Bacteria</taxon>
        <taxon>Pseudomonadati</taxon>
        <taxon>Acidobacteriota</taxon>
        <taxon>Terriglobia</taxon>
        <taxon>Terriglobales</taxon>
        <taxon>Acidobacteriaceae</taxon>
        <taxon>Granulicella</taxon>
    </lineage>
</organism>
<dbReference type="Pfam" id="PF08975">
    <property type="entry name" value="2H-phosphodiest"/>
    <property type="match status" value="1"/>
</dbReference>
<evidence type="ECO:0000313" key="3">
    <source>
        <dbReference type="Proteomes" id="UP000199024"/>
    </source>
</evidence>
<dbReference type="InterPro" id="IPR009097">
    <property type="entry name" value="Cyclic_Pdiesterase"/>
</dbReference>
<protein>
    <recommendedName>
        <fullName evidence="1">DUF1868 domain-containing protein</fullName>
    </recommendedName>
</protein>
<proteinExistence type="predicted"/>
<dbReference type="SUPFAM" id="SSF55144">
    <property type="entry name" value="LigT-like"/>
    <property type="match status" value="1"/>
</dbReference>
<dbReference type="Proteomes" id="UP000199024">
    <property type="component" value="Unassembled WGS sequence"/>
</dbReference>
<gene>
    <name evidence="2" type="ORF">SAMN05421771_3404</name>
</gene>
<dbReference type="AlphaFoldDB" id="A0A1I6MRA7"/>
<dbReference type="Gene3D" id="3.90.1140.10">
    <property type="entry name" value="Cyclic phosphodiesterase"/>
    <property type="match status" value="1"/>
</dbReference>
<sequence length="286" mass="32168">MPPRSISLPFGPTHKEHTLDIRNRRDFLLGAYAASLAALLPHGIHAQAAPTQDHDPIPAIPSTDTILKFSRDGHVKPFAGSTIICHLPQQCRTRDAIVEFGDALRKSTLTSKLGVLPGESLHMTVFSCPNDQARNRETWPDYIPFDAPIDTCNRIMEERFAGFRARCAMPIRVSVNLRNTLAYGRACTLRISPADDTENAKLRALRDDLAGLFNLRAKDHAAYAFHVTIAYQMAPFTPQEKALYQELLQHHVNRIVATAPVIELGVPEFCTFEDMYRFEIRKLLRL</sequence>
<dbReference type="InterPro" id="IPR015069">
    <property type="entry name" value="2H-PEstase_DUF1868"/>
</dbReference>
<keyword evidence="3" id="KW-1185">Reference proteome</keyword>
<evidence type="ECO:0000313" key="2">
    <source>
        <dbReference type="EMBL" id="SFS18270.1"/>
    </source>
</evidence>
<accession>A0A1I6MRA7</accession>
<dbReference type="EMBL" id="FOZL01000001">
    <property type="protein sequence ID" value="SFS18270.1"/>
    <property type="molecule type" value="Genomic_DNA"/>
</dbReference>
<name>A0A1I6MRA7_9BACT</name>
<reference evidence="2 3" key="1">
    <citation type="submission" date="2016-10" db="EMBL/GenBank/DDBJ databases">
        <authorList>
            <person name="de Groot N.N."/>
        </authorList>
    </citation>
    <scope>NUCLEOTIDE SEQUENCE [LARGE SCALE GENOMIC DNA]</scope>
    <source>
        <strain evidence="2 3">DSM 21001</strain>
    </source>
</reference>